<protein>
    <submittedName>
        <fullName evidence="2">Uncharacterized protein</fullName>
    </submittedName>
</protein>
<dbReference type="PANTHER" id="PTHR38655">
    <property type="entry name" value="SIMILAR TO RIKEN CDNA 4930524B15"/>
    <property type="match status" value="1"/>
</dbReference>
<feature type="region of interest" description="Disordered" evidence="1">
    <location>
        <begin position="98"/>
        <end position="121"/>
    </location>
</feature>
<feature type="non-terminal residue" evidence="2">
    <location>
        <position position="1"/>
    </location>
</feature>
<proteinExistence type="predicted"/>
<organism evidence="2 3">
    <name type="scientific">Galemys pyrenaicus</name>
    <name type="common">Iberian desman</name>
    <name type="synonym">Pyrenean desman</name>
    <dbReference type="NCBI Taxonomy" id="202257"/>
    <lineage>
        <taxon>Eukaryota</taxon>
        <taxon>Metazoa</taxon>
        <taxon>Chordata</taxon>
        <taxon>Craniata</taxon>
        <taxon>Vertebrata</taxon>
        <taxon>Euteleostomi</taxon>
        <taxon>Mammalia</taxon>
        <taxon>Eutheria</taxon>
        <taxon>Laurasiatheria</taxon>
        <taxon>Eulipotyphla</taxon>
        <taxon>Talpidae</taxon>
        <taxon>Galemys</taxon>
    </lineage>
</organism>
<comment type="caution">
    <text evidence="2">The sequence shown here is derived from an EMBL/GenBank/DDBJ whole genome shotgun (WGS) entry which is preliminary data.</text>
</comment>
<dbReference type="PANTHER" id="PTHR38655:SF1">
    <property type="entry name" value="SIMILAR TO RIKEN CDNA 4930524B15"/>
    <property type="match status" value="1"/>
</dbReference>
<dbReference type="OrthoDB" id="9392174at2759"/>
<dbReference type="AlphaFoldDB" id="A0A8J6AJP7"/>
<sequence>MVHPPTYPSPHAAFWPRPLPVVRAGSLSPPPGFYSAALPSPLLGVGCGPSGSDWTVAAAAAAAAMAEAGREQGRDPPRFVYVTRFGSHRCGGVLQLRGPRARGRGSPAGQQGEAAGAPGSGLTQKNLAKMFDFPIPLNEASKVMKKKKKASVWNNVYKIISRMLEENEKYRLRLKCQRLSS</sequence>
<dbReference type="Pfam" id="PF15730">
    <property type="entry name" value="DUF4680"/>
    <property type="match status" value="1"/>
</dbReference>
<dbReference type="EMBL" id="JAGFMF010011606">
    <property type="protein sequence ID" value="KAG8519540.1"/>
    <property type="molecule type" value="Genomic_DNA"/>
</dbReference>
<evidence type="ECO:0000256" key="1">
    <source>
        <dbReference type="SAM" id="MobiDB-lite"/>
    </source>
</evidence>
<gene>
    <name evidence="2" type="ORF">J0S82_009976</name>
</gene>
<reference evidence="2" key="1">
    <citation type="journal article" date="2021" name="Evol. Appl.">
        <title>The genome of the Pyrenean desman and the effects of bottlenecks and inbreeding on the genomic landscape of an endangered species.</title>
        <authorList>
            <person name="Escoda L."/>
            <person name="Castresana J."/>
        </authorList>
    </citation>
    <scope>NUCLEOTIDE SEQUENCE</scope>
    <source>
        <strain evidence="2">IBE-C5619</strain>
    </source>
</reference>
<evidence type="ECO:0000313" key="2">
    <source>
        <dbReference type="EMBL" id="KAG8519540.1"/>
    </source>
</evidence>
<dbReference type="Proteomes" id="UP000700334">
    <property type="component" value="Unassembled WGS sequence"/>
</dbReference>
<feature type="compositionally biased region" description="Low complexity" evidence="1">
    <location>
        <begin position="104"/>
        <end position="121"/>
    </location>
</feature>
<evidence type="ECO:0000313" key="3">
    <source>
        <dbReference type="Proteomes" id="UP000700334"/>
    </source>
</evidence>
<dbReference type="InterPro" id="IPR031464">
    <property type="entry name" value="DUF4680"/>
</dbReference>
<name>A0A8J6AJP7_GALPY</name>
<accession>A0A8J6AJP7</accession>
<keyword evidence="3" id="KW-1185">Reference proteome</keyword>